<dbReference type="GO" id="GO:0004888">
    <property type="term" value="F:transmembrane signaling receptor activity"/>
    <property type="evidence" value="ECO:0007669"/>
    <property type="project" value="InterPro"/>
</dbReference>
<feature type="transmembrane region" description="Helical" evidence="7">
    <location>
        <begin position="184"/>
        <end position="204"/>
    </location>
</feature>
<evidence type="ECO:0000313" key="10">
    <source>
        <dbReference type="EMBL" id="OCS82863.1"/>
    </source>
</evidence>
<dbReference type="PROSITE" id="PS50111">
    <property type="entry name" value="CHEMOTAXIS_TRANSDUC_2"/>
    <property type="match status" value="1"/>
</dbReference>
<dbReference type="PRINTS" id="PR00260">
    <property type="entry name" value="CHEMTRNSDUCR"/>
</dbReference>
<gene>
    <name evidence="10" type="ORF">A6M13_05540</name>
</gene>
<evidence type="ECO:0008006" key="12">
    <source>
        <dbReference type="Google" id="ProtNLM"/>
    </source>
</evidence>
<dbReference type="InterPro" id="IPR003660">
    <property type="entry name" value="HAMP_dom"/>
</dbReference>
<accession>A0A1C0Y6U5</accession>
<dbReference type="RefSeq" id="WP_066547424.1">
    <property type="nucleotide sequence ID" value="NZ_MASJ01000039.1"/>
</dbReference>
<evidence type="ECO:0000256" key="4">
    <source>
        <dbReference type="ARBA" id="ARBA00023224"/>
    </source>
</evidence>
<feature type="domain" description="HAMP" evidence="9">
    <location>
        <begin position="205"/>
        <end position="258"/>
    </location>
</feature>
<dbReference type="AlphaFoldDB" id="A0A1C0Y6U5"/>
<evidence type="ECO:0000259" key="8">
    <source>
        <dbReference type="PROSITE" id="PS50111"/>
    </source>
</evidence>
<evidence type="ECO:0000256" key="5">
    <source>
        <dbReference type="ARBA" id="ARBA00029447"/>
    </source>
</evidence>
<evidence type="ECO:0000313" key="11">
    <source>
        <dbReference type="Proteomes" id="UP000093199"/>
    </source>
</evidence>
<keyword evidence="4 6" id="KW-0807">Transducer</keyword>
<dbReference type="Pfam" id="PF00672">
    <property type="entry name" value="HAMP"/>
    <property type="match status" value="1"/>
</dbReference>
<sequence length="563" mass="61440">MKKILFSSIRKQLLVAFATVIIIMLLSYAYIFMMNQELEHESNVLATTELELLLTNEELYRLLSEMYMAASSLVITGDSVYVAQFEETEQQVQEAITYLETFGSNAERDALIATGNMWIQTMQATVLPGLQSENRQSAIEEYERLKPQIEDVLTGYHALNVMRGENIKTLSGNIHDIAQGNARLVIIAAILVIISAIAIGLYTANKFSGELNRLVAYMKELANGNLTQKPLQTTRNDEFADVVMAVNEMTEQTHRVVSAIDHVAQTVATDSEQLSTSAEEVQHGMEQAAETTRNLAVGAEQQAQSTVDLTQTMDGFTKDIEKIVEAGDVLQRESENVSTITAEGKSHMASSLTQMHAINAVMHEAVQKVEGLQNQSEQITKLVSVINDIANQTNLLALNAAIEAARAGEHGKGFAIVADEVRKLAEQVSASVTDISGIVSSIQQDTRNVTTSLRTGYEEVKTGSDQLKATGKRFDDISEAVGQMDVEIRTIATRLNDIYSSSNSMATSVTDIAAICEESSASSEEVTATVDHVTSTMQQVAASAVNLAHMSEQLKSNVARFQV</sequence>
<dbReference type="GO" id="GO:0006935">
    <property type="term" value="P:chemotaxis"/>
    <property type="evidence" value="ECO:0007669"/>
    <property type="project" value="InterPro"/>
</dbReference>
<comment type="similarity">
    <text evidence="5">Belongs to the methyl-accepting chemotaxis (MCP) protein family.</text>
</comment>
<evidence type="ECO:0000259" key="9">
    <source>
        <dbReference type="PROSITE" id="PS50885"/>
    </source>
</evidence>
<evidence type="ECO:0000256" key="3">
    <source>
        <dbReference type="ARBA" id="ARBA00023136"/>
    </source>
</evidence>
<dbReference type="SUPFAM" id="SSF58104">
    <property type="entry name" value="Methyl-accepting chemotaxis protein (MCP) signaling domain"/>
    <property type="match status" value="1"/>
</dbReference>
<dbReference type="InterPro" id="IPR004089">
    <property type="entry name" value="MCPsignal_dom"/>
</dbReference>
<evidence type="ECO:0000256" key="6">
    <source>
        <dbReference type="PROSITE-ProRule" id="PRU00284"/>
    </source>
</evidence>
<proteinExistence type="inferred from homology"/>
<protein>
    <recommendedName>
        <fullName evidence="12">Chemotaxis protein</fullName>
    </recommendedName>
</protein>
<dbReference type="GO" id="GO:0005886">
    <property type="term" value="C:plasma membrane"/>
    <property type="evidence" value="ECO:0007669"/>
    <property type="project" value="UniProtKB-SubCell"/>
</dbReference>
<dbReference type="SMART" id="SM00283">
    <property type="entry name" value="MA"/>
    <property type="match status" value="1"/>
</dbReference>
<dbReference type="CDD" id="cd06225">
    <property type="entry name" value="HAMP"/>
    <property type="match status" value="1"/>
</dbReference>
<dbReference type="OrthoDB" id="9804712at2"/>
<name>A0A1C0Y6U5_9BACL</name>
<organism evidence="10 11">
    <name type="scientific">Caryophanon tenue</name>
    <dbReference type="NCBI Taxonomy" id="33978"/>
    <lineage>
        <taxon>Bacteria</taxon>
        <taxon>Bacillati</taxon>
        <taxon>Bacillota</taxon>
        <taxon>Bacilli</taxon>
        <taxon>Bacillales</taxon>
        <taxon>Caryophanaceae</taxon>
        <taxon>Caryophanon</taxon>
    </lineage>
</organism>
<keyword evidence="2" id="KW-1003">Cell membrane</keyword>
<dbReference type="Gene3D" id="1.10.287.950">
    <property type="entry name" value="Methyl-accepting chemotaxis protein"/>
    <property type="match status" value="1"/>
</dbReference>
<dbReference type="Proteomes" id="UP000093199">
    <property type="component" value="Unassembled WGS sequence"/>
</dbReference>
<dbReference type="Pfam" id="PF00015">
    <property type="entry name" value="MCPsignal"/>
    <property type="match status" value="1"/>
</dbReference>
<dbReference type="STRING" id="33978.A6M13_05540"/>
<keyword evidence="11" id="KW-1185">Reference proteome</keyword>
<comment type="subcellular location">
    <subcellularLocation>
        <location evidence="1">Cell membrane</location>
    </subcellularLocation>
</comment>
<dbReference type="PANTHER" id="PTHR32089:SF112">
    <property type="entry name" value="LYSOZYME-LIKE PROTEIN-RELATED"/>
    <property type="match status" value="1"/>
</dbReference>
<dbReference type="PROSITE" id="PS50885">
    <property type="entry name" value="HAMP"/>
    <property type="match status" value="1"/>
</dbReference>
<evidence type="ECO:0000256" key="1">
    <source>
        <dbReference type="ARBA" id="ARBA00004236"/>
    </source>
</evidence>
<keyword evidence="3 7" id="KW-0472">Membrane</keyword>
<keyword evidence="7" id="KW-1133">Transmembrane helix</keyword>
<dbReference type="EMBL" id="MASJ01000039">
    <property type="protein sequence ID" value="OCS82863.1"/>
    <property type="molecule type" value="Genomic_DNA"/>
</dbReference>
<comment type="caution">
    <text evidence="10">The sequence shown here is derived from an EMBL/GenBank/DDBJ whole genome shotgun (WGS) entry which is preliminary data.</text>
</comment>
<dbReference type="PANTHER" id="PTHR32089">
    <property type="entry name" value="METHYL-ACCEPTING CHEMOTAXIS PROTEIN MCPB"/>
    <property type="match status" value="1"/>
</dbReference>
<evidence type="ECO:0000256" key="2">
    <source>
        <dbReference type="ARBA" id="ARBA00022475"/>
    </source>
</evidence>
<evidence type="ECO:0000256" key="7">
    <source>
        <dbReference type="SAM" id="Phobius"/>
    </source>
</evidence>
<reference evidence="10 11" key="1">
    <citation type="submission" date="2016-07" db="EMBL/GenBank/DDBJ databases">
        <title>Caryophanon tenue genome sequencing.</title>
        <authorList>
            <person name="Verma A."/>
            <person name="Pal Y."/>
            <person name="Krishnamurthi S."/>
        </authorList>
    </citation>
    <scope>NUCLEOTIDE SEQUENCE [LARGE SCALE GENOMIC DNA]</scope>
    <source>
        <strain evidence="10 11">DSM 14152</strain>
    </source>
</reference>
<dbReference type="SMART" id="SM00304">
    <property type="entry name" value="HAMP"/>
    <property type="match status" value="2"/>
</dbReference>
<dbReference type="InterPro" id="IPR004090">
    <property type="entry name" value="Chemotax_Me-accpt_rcpt"/>
</dbReference>
<dbReference type="Gene3D" id="6.10.340.10">
    <property type="match status" value="1"/>
</dbReference>
<feature type="domain" description="Methyl-accepting transducer" evidence="8">
    <location>
        <begin position="277"/>
        <end position="534"/>
    </location>
</feature>
<dbReference type="GO" id="GO:0007165">
    <property type="term" value="P:signal transduction"/>
    <property type="evidence" value="ECO:0007669"/>
    <property type="project" value="UniProtKB-KW"/>
</dbReference>
<keyword evidence="7" id="KW-0812">Transmembrane</keyword>
<feature type="transmembrane region" description="Helical" evidence="7">
    <location>
        <begin position="12"/>
        <end position="33"/>
    </location>
</feature>
<dbReference type="CDD" id="cd11386">
    <property type="entry name" value="MCP_signal"/>
    <property type="match status" value="1"/>
</dbReference>